<reference evidence="2" key="2">
    <citation type="submission" date="1998-10" db="EMBL/GenBank/DDBJ databases">
        <title>The sequence of A. thaliana F11O4.</title>
        <authorList>
            <person name="Abu-Threideh J."/>
            <person name="Stoneking T."/>
            <person name="Langston Y."/>
            <person name="Trevaskis E."/>
        </authorList>
    </citation>
    <scope>NUCLEOTIDE SEQUENCE</scope>
</reference>
<protein>
    <submittedName>
        <fullName evidence="2">F11O4.2</fullName>
    </submittedName>
</protein>
<reference key="4">
    <citation type="journal article" date="1999" name="Nature">
        <title>Sequence and analysis of chromosome 4 of the plant Arabidopsis thaliana.</title>
        <authorList>
            <consortium name="EU"/>
            <consortium name="CSHL and WU Arabidopsis Sequencing Project"/>
            <person name="Mayer K."/>
            <person name="Schuller C."/>
            <person name="Wambutt R."/>
            <person name="Murphy G."/>
            <person name="Volckaert G."/>
            <person name="Pohl T."/>
            <person name="Dusterhoft A."/>
            <person name="Stiekema W."/>
            <person name="Entian K.D."/>
            <person name="Terryn N."/>
            <person name="Harris B."/>
            <person name="Ansorge W."/>
            <person name="Brandt P."/>
            <person name="Grivell L."/>
            <person name="Rieger M."/>
            <person name="Weichselgartner M."/>
            <person name="de Simone V."/>
            <person name="Obermaier B."/>
            <person name="Mache R."/>
            <person name="Muller M."/>
            <person name="Kreis M."/>
            <person name="Delseny M."/>
            <person name="Puigdomenech P."/>
            <person name="Watson M."/>
            <person name="Schmidtheini T."/>
            <person name="Reichert B."/>
            <person name="Portatelle D."/>
            <person name="Perez-Alonso M."/>
            <person name="Boutry M."/>
            <person name="Bancroft I."/>
            <person name="Vos P."/>
            <person name="Hoheisel J."/>
            <person name="Zimmermann W."/>
            <person name="Wedler H."/>
            <person name="Ridley P."/>
            <person name="Langham S.A."/>
            <person name="McCullagh B."/>
            <person name="Bilham L."/>
            <person name="Robben J."/>
            <person name="Van der Schueren J."/>
            <person name="Grymonprez B."/>
            <person name="Chuang Y.J."/>
            <person name="Vandenbussche F."/>
            <person name="Braeken M."/>
            <person name="Weltjens I."/>
            <person name="Voet M."/>
            <person name="Bastiaens I."/>
            <person name="Aert R."/>
            <person name="Defoor E."/>
            <person name="Weitzenegger T."/>
            <person name="Bothe G."/>
            <person name="Ramsperger U."/>
            <person name="Hilbert H."/>
            <person name="Braun M."/>
            <person name="Holzer E."/>
            <person name="Brandt A."/>
            <person name="Peters S."/>
            <person name="van Staveren M."/>
            <person name="Dirske W."/>
            <person name="Mooijman P."/>
            <person name="Klein Lankhorst R."/>
            <person name="Rose M."/>
            <person name="Hauf J."/>
            <person name="Kotter P."/>
            <person name="Berneiser S."/>
            <person name="Hempel S."/>
            <person name="Feldpausch M."/>
            <person name="Lamberth S."/>
            <person name="Van den Daele H."/>
            <person name="De Keyser A."/>
            <person name="Buysshaert C."/>
            <person name="Gielen J."/>
            <person name="Villarroel R."/>
            <person name="De Clercq R."/>
            <person name="Van Montagu M."/>
            <person name="Rogers J."/>
            <person name="Cronin A."/>
            <person name="Quail M."/>
            <person name="Bray-Allen S."/>
            <person name="Clark L."/>
            <person name="Doggett J."/>
            <person name="Hall S."/>
            <person name="Kay M."/>
            <person name="Lennard N."/>
            <person name="McLay K."/>
            <person name="Mayes R."/>
            <person name="Pettett A."/>
            <person name="Rajandream M.A."/>
            <person name="Lyne M."/>
            <person name="Benes V."/>
            <person name="Rechmann S."/>
            <person name="Borkova D."/>
            <person name="Blocker H."/>
            <person name="Scharfe M."/>
            <person name="Grimm M."/>
            <person name="Lohnert T.H."/>
            <person name="Dose S."/>
            <person name="de Haan M."/>
            <person name="Maarse A."/>
            <person name="Schafer M."/>
            <person name="Muller-Auer S."/>
            <person name="Gabel C."/>
            <person name="Fuchs M."/>
            <person name="Fartmann B."/>
            <person name="Granderath K."/>
            <person name="Dauner D."/>
            <person name="Herzl A."/>
            <person name="Neumann S."/>
            <person name="Argiriou A."/>
            <person name="Vitale D."/>
            <person name="Liguori R."/>
            <person name="Piravandi E."/>
            <person name="Massenet O."/>
            <person name="Quigley F."/>
            <person name="Clabauld G."/>
            <person name="Mundlein A."/>
            <person name="Felber R."/>
            <person name="Schnabl S."/>
            <person name="Hiller R."/>
            <person name="Schmidt W."/>
            <person name="Lecharny A."/>
            <person name="Aubourg S."/>
            <person name="Chefdor F."/>
            <person name="Cooke R."/>
            <person name="Berger C."/>
            <person name="Montfort A."/>
            <person name="Casacuberta E."/>
            <person name="Gibbons T."/>
            <person name="Weber N."/>
            <person name="Vandenbol M."/>
            <person name="Bargues M."/>
            <person name="Terol J."/>
            <person name="Torres A."/>
            <person name="Perez-Perez A."/>
            <person name="Purnelle B."/>
            <person name="Bent E."/>
            <person name="Johnson S."/>
            <person name="Tacon D."/>
            <person name="Jesse T."/>
            <person name="Heijnen L."/>
            <person name="Schwarz S."/>
            <person name="Scholler P."/>
            <person name="Heber S."/>
            <person name="Francs P."/>
            <person name="Bielke C."/>
            <person name="Frishman D."/>
            <person name="Haase D."/>
            <person name="Lemcke K."/>
            <person name="Mewes H.W."/>
            <person name="Stocker S."/>
            <person name="Zaccaria P."/>
            <person name="Bevan M."/>
            <person name="Wilson R.K."/>
            <person name="de la Bastide M."/>
            <person name="Habermann K."/>
            <person name="Parnell L."/>
            <person name="Dedhia N."/>
            <person name="Gnoj L."/>
            <person name="Schutz K."/>
            <person name="Huang E."/>
            <person name="Spiegel L."/>
            <person name="Sehkon M."/>
            <person name="Murray J."/>
            <person name="Sheet P."/>
            <person name="Cordes M."/>
            <person name="Abu-Threideh J."/>
            <person name="Stoneking T."/>
            <person name="Kalicki J."/>
            <person name="Graves T."/>
            <person name="Harmon G."/>
            <person name="Edwards J."/>
            <person name="Latreille P."/>
            <person name="Courtney L."/>
            <person name="Cloud J."/>
            <person name="Abbott A."/>
            <person name="Scott K."/>
            <person name="Johnson D."/>
            <person name="Minx P."/>
            <person name="Bentley D."/>
            <person name="Fulton B."/>
            <person name="Miller N."/>
            <person name="Greco T."/>
            <person name="Kemp K."/>
            <person name="Kramer J."/>
            <person name="Fulton L."/>
            <person name="Mardis E."/>
            <person name="Dante M."/>
            <person name="Pepin K."/>
            <person name="Hillier L."/>
            <person name="Nelson J."/>
            <person name="Spieth J."/>
            <person name="Ryan E."/>
            <person name="Andrews S."/>
            <person name="Geisel C."/>
            <person name="Layman D."/>
            <person name="Du H."/>
            <person name="Ali J."/>
            <person name="Berghoff A."/>
            <person name="Jones K."/>
            <person name="Drone K."/>
            <person name="Cotton M."/>
            <person name="Joshu C."/>
            <person name="Antonoiu B."/>
            <person name="Zidanic M."/>
            <person name="Strong C."/>
            <person name="Sun H."/>
            <person name="Lamar B."/>
            <person name="Yordan C."/>
            <person name="Ma P."/>
            <person name="Zhong J."/>
            <person name="Preston R."/>
            <person name="Vil D."/>
            <person name="Shekher M."/>
            <person name="Matero A."/>
            <person name="Shah R."/>
            <person name="Swaby I.K."/>
            <person name="O'Shaughnessy A."/>
            <person name="Rodriguez M."/>
            <person name="Hoffmann J."/>
            <person name="Till S."/>
            <person name="Granat S."/>
            <person name="Shohdy N."/>
            <person name="Hasegawa A."/>
            <person name="Hameed A."/>
            <person name="Lodhi M."/>
            <person name="Johnson A."/>
            <person name="Chen E."/>
            <person name="Marra M."/>
            <person name="Martienssen R."/>
            <person name="McCombie W.R."/>
        </authorList>
    </citation>
    <scope>NUCLEOTIDE SEQUENCE [LARGE SCALE GENOMIC DNA]</scope>
    <source>
        <strain>cv. Columbia</strain>
    </source>
</reference>
<reference evidence="2" key="1">
    <citation type="submission" date="1998-10" db="EMBL/GenBank/DDBJ databases">
        <title>The A. thaliana Genome Sequencing Project.</title>
        <authorList>
            <consortium name="Washington University Genome Sequencing Center"/>
        </authorList>
    </citation>
    <scope>NUCLEOTIDE SEQUENCE</scope>
</reference>
<dbReference type="InterPro" id="IPR043502">
    <property type="entry name" value="DNA/RNA_pol_sf"/>
</dbReference>
<dbReference type="AlphaFoldDB" id="O82594"/>
<dbReference type="SUPFAM" id="SSF56672">
    <property type="entry name" value="DNA/RNA polymerases"/>
    <property type="match status" value="1"/>
</dbReference>
<evidence type="ECO:0000313" key="2">
    <source>
        <dbReference type="EMBL" id="AAC62779.1"/>
    </source>
</evidence>
<reference evidence="2" key="3">
    <citation type="submission" date="1998-10" db="EMBL/GenBank/DDBJ databases">
        <authorList>
            <person name="Waterston R."/>
        </authorList>
    </citation>
    <scope>NUCLEOTIDE SEQUENCE</scope>
</reference>
<proteinExistence type="predicted"/>
<dbReference type="InterPro" id="IPR000477">
    <property type="entry name" value="RT_dom"/>
</dbReference>
<evidence type="ECO:0000259" key="1">
    <source>
        <dbReference type="PROSITE" id="PS50878"/>
    </source>
</evidence>
<sequence length="382" mass="43977">MQNSYRKILTFDREFVKDRLLIENLLLATELVKDYHKESISSRYAIKIDISKAFDSVQWSFLRNVLLAMDIPSEFVHWIMLCVTTASFSVQVNGELAGYFQSKCGLRQGCSLSPYLFVISMDVLAKMLDKAAGAKKYGYHPRCKDMGLTHLSFADDLMIFSDAGVPSSLSQEIKDRYHFDVGHLPVRYLGLPLVTKRLTSTDYRSLLEQIKKKIGSWTARYLSYAGRLSLITSVLWSTCNFWLSAFRLPRGCIKEIEKLCSAFLWSGPDLNPHKAKLSWVDVCKPKQEGGLGLRPLKEINDVCCLKLIWRLVSHANSLWVQWIEKYLLKADTFWSVKATTNRGSWMWSKLIKYRDVAKEFCKVEVRNGHRTSFWYEKAINSG</sequence>
<dbReference type="PROSITE" id="PS50878">
    <property type="entry name" value="RT_POL"/>
    <property type="match status" value="1"/>
</dbReference>
<dbReference type="PANTHER" id="PTHR33116:SF78">
    <property type="entry name" value="OS12G0587133 PROTEIN"/>
    <property type="match status" value="1"/>
</dbReference>
<dbReference type="ExpressionAtlas" id="O82594">
    <property type="expression patterns" value="baseline and differential"/>
</dbReference>
<dbReference type="EMBL" id="AF096370">
    <property type="protein sequence ID" value="AAC62779.1"/>
    <property type="molecule type" value="Genomic_DNA"/>
</dbReference>
<feature type="domain" description="Reverse transcriptase" evidence="1">
    <location>
        <begin position="1"/>
        <end position="222"/>
    </location>
</feature>
<gene>
    <name evidence="2" type="primary">F11O4.2</name>
</gene>
<name>O82594_ARATH</name>
<organism evidence="2">
    <name type="scientific">Arabidopsis thaliana</name>
    <name type="common">Mouse-ear cress</name>
    <dbReference type="NCBI Taxonomy" id="3702"/>
    <lineage>
        <taxon>Eukaryota</taxon>
        <taxon>Viridiplantae</taxon>
        <taxon>Streptophyta</taxon>
        <taxon>Embryophyta</taxon>
        <taxon>Tracheophyta</taxon>
        <taxon>Spermatophyta</taxon>
        <taxon>Magnoliopsida</taxon>
        <taxon>eudicotyledons</taxon>
        <taxon>Gunneridae</taxon>
        <taxon>Pentapetalae</taxon>
        <taxon>rosids</taxon>
        <taxon>malvids</taxon>
        <taxon>Brassicales</taxon>
        <taxon>Brassicaceae</taxon>
        <taxon>Camelineae</taxon>
        <taxon>Arabidopsis</taxon>
    </lineage>
</organism>
<dbReference type="PIR" id="T01943">
    <property type="entry name" value="T01943"/>
</dbReference>
<dbReference type="PANTHER" id="PTHR33116">
    <property type="entry name" value="REVERSE TRANSCRIPTASE ZINC-BINDING DOMAIN-CONTAINING PROTEIN-RELATED-RELATED"/>
    <property type="match status" value="1"/>
</dbReference>
<dbReference type="Pfam" id="PF00078">
    <property type="entry name" value="RVT_1"/>
    <property type="match status" value="1"/>
</dbReference>
<accession>O82594</accession>